<evidence type="ECO:0000313" key="2">
    <source>
        <dbReference type="Proteomes" id="UP001196413"/>
    </source>
</evidence>
<reference evidence="1" key="1">
    <citation type="submission" date="2021-06" db="EMBL/GenBank/DDBJ databases">
        <title>Parelaphostrongylus tenuis whole genome reference sequence.</title>
        <authorList>
            <person name="Garwood T.J."/>
            <person name="Larsen P.A."/>
            <person name="Fountain-Jones N.M."/>
            <person name="Garbe J.R."/>
            <person name="Macchietto M.G."/>
            <person name="Kania S.A."/>
            <person name="Gerhold R.W."/>
            <person name="Richards J.E."/>
            <person name="Wolf T.M."/>
        </authorList>
    </citation>
    <scope>NUCLEOTIDE SEQUENCE</scope>
    <source>
        <strain evidence="1">MNPRO001-30</strain>
        <tissue evidence="1">Meninges</tissue>
    </source>
</reference>
<comment type="caution">
    <text evidence="1">The sequence shown here is derived from an EMBL/GenBank/DDBJ whole genome shotgun (WGS) entry which is preliminary data.</text>
</comment>
<keyword evidence="2" id="KW-1185">Reference proteome</keyword>
<protein>
    <submittedName>
        <fullName evidence="1">Uncharacterized protein</fullName>
    </submittedName>
</protein>
<gene>
    <name evidence="1" type="ORF">KIN20_004515</name>
</gene>
<sequence length="53" mass="6488">MPVIILSDKYNVTRYDIEQIARLDTIDNEVWYLHLLHKQMKTPLQLNARWYIN</sequence>
<dbReference type="Proteomes" id="UP001196413">
    <property type="component" value="Unassembled WGS sequence"/>
</dbReference>
<dbReference type="EMBL" id="JAHQIW010000605">
    <property type="protein sequence ID" value="KAJ1349071.1"/>
    <property type="molecule type" value="Genomic_DNA"/>
</dbReference>
<dbReference type="AlphaFoldDB" id="A0AAD5MH45"/>
<name>A0AAD5MH45_PARTN</name>
<evidence type="ECO:0000313" key="1">
    <source>
        <dbReference type="EMBL" id="KAJ1349071.1"/>
    </source>
</evidence>
<proteinExistence type="predicted"/>
<organism evidence="1 2">
    <name type="scientific">Parelaphostrongylus tenuis</name>
    <name type="common">Meningeal worm</name>
    <dbReference type="NCBI Taxonomy" id="148309"/>
    <lineage>
        <taxon>Eukaryota</taxon>
        <taxon>Metazoa</taxon>
        <taxon>Ecdysozoa</taxon>
        <taxon>Nematoda</taxon>
        <taxon>Chromadorea</taxon>
        <taxon>Rhabditida</taxon>
        <taxon>Rhabditina</taxon>
        <taxon>Rhabditomorpha</taxon>
        <taxon>Strongyloidea</taxon>
        <taxon>Metastrongylidae</taxon>
        <taxon>Parelaphostrongylus</taxon>
    </lineage>
</organism>
<accession>A0AAD5MH45</accession>